<proteinExistence type="predicted"/>
<evidence type="ECO:0000313" key="2">
    <source>
        <dbReference type="Proteomes" id="UP001497680"/>
    </source>
</evidence>
<keyword evidence="2" id="KW-1185">Reference proteome</keyword>
<gene>
    <name evidence="1" type="ORF">F4821DRAFT_60069</name>
</gene>
<organism evidence="1 2">
    <name type="scientific">Hypoxylon rubiginosum</name>
    <dbReference type="NCBI Taxonomy" id="110542"/>
    <lineage>
        <taxon>Eukaryota</taxon>
        <taxon>Fungi</taxon>
        <taxon>Dikarya</taxon>
        <taxon>Ascomycota</taxon>
        <taxon>Pezizomycotina</taxon>
        <taxon>Sordariomycetes</taxon>
        <taxon>Xylariomycetidae</taxon>
        <taxon>Xylariales</taxon>
        <taxon>Hypoxylaceae</taxon>
        <taxon>Hypoxylon</taxon>
    </lineage>
</organism>
<reference evidence="1 2" key="1">
    <citation type="journal article" date="2022" name="New Phytol.">
        <title>Ecological generalism drives hyperdiversity of secondary metabolite gene clusters in xylarialean endophytes.</title>
        <authorList>
            <person name="Franco M.E.E."/>
            <person name="Wisecaver J.H."/>
            <person name="Arnold A.E."/>
            <person name="Ju Y.M."/>
            <person name="Slot J.C."/>
            <person name="Ahrendt S."/>
            <person name="Moore L.P."/>
            <person name="Eastman K.E."/>
            <person name="Scott K."/>
            <person name="Konkel Z."/>
            <person name="Mondo S.J."/>
            <person name="Kuo A."/>
            <person name="Hayes R.D."/>
            <person name="Haridas S."/>
            <person name="Andreopoulos B."/>
            <person name="Riley R."/>
            <person name="LaButti K."/>
            <person name="Pangilinan J."/>
            <person name="Lipzen A."/>
            <person name="Amirebrahimi M."/>
            <person name="Yan J."/>
            <person name="Adam C."/>
            <person name="Keymanesh K."/>
            <person name="Ng V."/>
            <person name="Louie K."/>
            <person name="Northen T."/>
            <person name="Drula E."/>
            <person name="Henrissat B."/>
            <person name="Hsieh H.M."/>
            <person name="Youens-Clark K."/>
            <person name="Lutzoni F."/>
            <person name="Miadlikowska J."/>
            <person name="Eastwood D.C."/>
            <person name="Hamelin R.C."/>
            <person name="Grigoriev I.V."/>
            <person name="U'Ren J.M."/>
        </authorList>
    </citation>
    <scope>NUCLEOTIDE SEQUENCE [LARGE SCALE GENOMIC DNA]</scope>
    <source>
        <strain evidence="1 2">ER1909</strain>
    </source>
</reference>
<name>A0ACC0D9E4_9PEZI</name>
<accession>A0ACC0D9E4</accession>
<dbReference type="EMBL" id="MU394296">
    <property type="protein sequence ID" value="KAI6089234.1"/>
    <property type="molecule type" value="Genomic_DNA"/>
</dbReference>
<evidence type="ECO:0000313" key="1">
    <source>
        <dbReference type="EMBL" id="KAI6089234.1"/>
    </source>
</evidence>
<protein>
    <submittedName>
        <fullName evidence="1">Carbohydrate-binding module family 32 protein</fullName>
    </submittedName>
</protein>
<dbReference type="Proteomes" id="UP001497680">
    <property type="component" value="Unassembled WGS sequence"/>
</dbReference>
<comment type="caution">
    <text evidence="1">The sequence shown here is derived from an EMBL/GenBank/DDBJ whole genome shotgun (WGS) entry which is preliminary data.</text>
</comment>
<sequence length="509" mass="56570">MARVRMASGFRWVSLLVQTTVWFSAVANAQDPPPAYLQTPTPQQLEWHRLEYYAFVHFGPNTFTNEEWGVSQSTPDVFNPTALDTDQWAKSFADAGMAGMILTAKHHDGMALWKTNSTTYQIGNGKWAKDRVSQGLSADVVQLAAASAKKYGIKFGIYLSPWDIHRDPAMPKPNLTSTIYDEPQIFGDDTPGDYNELYAQQLTELVTMQLDDVSPIEVSELWLDGNSGSDTVQTFNWTDFRNIIREYQPGAIMWGHQGVDARWVGNEDGVTVATNWHCISRTQDETHYSGEELQTGVRDGTYWTPAEADARIRDGWFYHSTEQPKTADVLMSMYLQSVGRSVNLLLDVPPDTTGQIVQGDVDVLLEFKAQRDAFFNRTLFTPEAAVTASSVRGGNDTLFGPANVLDGNSDTYWAMNADETIGWLEVDLGETHSIDAFITQEHIALGQRVGEYTIYGVVGGVYKTLVSGTSLGYKRIDRLSAPVQTSRVRISITQANATPLLNSFQVLGE</sequence>